<dbReference type="PANTHER" id="PTHR43701:SF2">
    <property type="entry name" value="MEMBRANE TRANSPORTER PROTEIN YJNA-RELATED"/>
    <property type="match status" value="1"/>
</dbReference>
<protein>
    <recommendedName>
        <fullName evidence="6">Probable membrane transporter protein</fullName>
    </recommendedName>
</protein>
<dbReference type="PANTHER" id="PTHR43701">
    <property type="entry name" value="MEMBRANE TRANSPORTER PROTEIN MJ0441-RELATED"/>
    <property type="match status" value="1"/>
</dbReference>
<accession>A0A0R2PF66</accession>
<dbReference type="EMBL" id="LIAM01000006">
    <property type="protein sequence ID" value="KRO36526.1"/>
    <property type="molecule type" value="Genomic_DNA"/>
</dbReference>
<dbReference type="AlphaFoldDB" id="A0A0R2PF66"/>
<proteinExistence type="inferred from homology"/>
<keyword evidence="5 6" id="KW-0472">Membrane</keyword>
<feature type="transmembrane region" description="Helical" evidence="6">
    <location>
        <begin position="228"/>
        <end position="247"/>
    </location>
</feature>
<feature type="transmembrane region" description="Helical" evidence="6">
    <location>
        <begin position="128"/>
        <end position="161"/>
    </location>
</feature>
<dbReference type="InterPro" id="IPR051598">
    <property type="entry name" value="TSUP/Inactive_protease-like"/>
</dbReference>
<feature type="transmembrane region" description="Helical" evidence="6">
    <location>
        <begin position="12"/>
        <end position="36"/>
    </location>
</feature>
<feature type="transmembrane region" description="Helical" evidence="6">
    <location>
        <begin position="42"/>
        <end position="61"/>
    </location>
</feature>
<keyword evidence="6" id="KW-1003">Cell membrane</keyword>
<evidence type="ECO:0000256" key="4">
    <source>
        <dbReference type="ARBA" id="ARBA00022989"/>
    </source>
</evidence>
<name>A0A0R2PF66_9ACTN</name>
<sequence>MEIIGGLLAGGFIGAVLGFIGAGGAMLTVPILLYIFDFTPQSAPTAALAVVFFAALSGLIPKIRSKEVLFREAFIIWALGLSTNIIFSILVYRLSNSVLTTGLAIVLITAATTMLIKPIAGTEKKIPFLWLLLISLIIGMITGLFGIGGGFLAIPVLVLFFKVPQGKAAGTSLAIIAINSITAFFGHYQSWNDVNWVVPMSMTVAAVIIARMASIKSGQVNPVLLKKAFAILLYTIAIFTLIQTWVIA</sequence>
<dbReference type="Proteomes" id="UP000053274">
    <property type="component" value="Unassembled WGS sequence"/>
</dbReference>
<evidence type="ECO:0000256" key="6">
    <source>
        <dbReference type="RuleBase" id="RU363041"/>
    </source>
</evidence>
<organism evidence="7 8">
    <name type="scientific">Actinobacteria bacterium BACL15 MAG-120619-bin91</name>
    <dbReference type="NCBI Taxonomy" id="1655562"/>
    <lineage>
        <taxon>Bacteria</taxon>
        <taxon>Bacillati</taxon>
        <taxon>Actinomycetota</taxon>
        <taxon>Actinomycetes</taxon>
        <taxon>Actinomycetes incertae sedis</taxon>
        <taxon>ac1 cluster</taxon>
    </lineage>
</organism>
<evidence type="ECO:0000256" key="2">
    <source>
        <dbReference type="ARBA" id="ARBA00009142"/>
    </source>
</evidence>
<comment type="caution">
    <text evidence="7">The sequence shown here is derived from an EMBL/GenBank/DDBJ whole genome shotgun (WGS) entry which is preliminary data.</text>
</comment>
<keyword evidence="4 6" id="KW-1133">Transmembrane helix</keyword>
<comment type="similarity">
    <text evidence="2 6">Belongs to the 4-toluene sulfonate uptake permease (TSUP) (TC 2.A.102) family.</text>
</comment>
<evidence type="ECO:0000256" key="5">
    <source>
        <dbReference type="ARBA" id="ARBA00023136"/>
    </source>
</evidence>
<feature type="transmembrane region" description="Helical" evidence="6">
    <location>
        <begin position="167"/>
        <end position="187"/>
    </location>
</feature>
<feature type="transmembrane region" description="Helical" evidence="6">
    <location>
        <begin position="98"/>
        <end position="116"/>
    </location>
</feature>
<dbReference type="Pfam" id="PF01925">
    <property type="entry name" value="TauE"/>
    <property type="match status" value="1"/>
</dbReference>
<feature type="transmembrane region" description="Helical" evidence="6">
    <location>
        <begin position="194"/>
        <end position="213"/>
    </location>
</feature>
<evidence type="ECO:0000256" key="1">
    <source>
        <dbReference type="ARBA" id="ARBA00004141"/>
    </source>
</evidence>
<reference evidence="7 8" key="1">
    <citation type="submission" date="2015-10" db="EMBL/GenBank/DDBJ databases">
        <title>Metagenome-Assembled Genomes uncover a global brackish microbiome.</title>
        <authorList>
            <person name="Hugerth L.W."/>
            <person name="Larsson J."/>
            <person name="Alneberg J."/>
            <person name="Lindh M.V."/>
            <person name="Legrand C."/>
            <person name="Pinhassi J."/>
            <person name="Andersson A.F."/>
        </authorList>
    </citation>
    <scope>NUCLEOTIDE SEQUENCE [LARGE SCALE GENOMIC DNA]</scope>
    <source>
        <strain evidence="7">BACL15 MAG-120619-bin91</strain>
    </source>
</reference>
<evidence type="ECO:0000256" key="3">
    <source>
        <dbReference type="ARBA" id="ARBA00022692"/>
    </source>
</evidence>
<feature type="transmembrane region" description="Helical" evidence="6">
    <location>
        <begin position="73"/>
        <end position="92"/>
    </location>
</feature>
<dbReference type="GO" id="GO:0005886">
    <property type="term" value="C:plasma membrane"/>
    <property type="evidence" value="ECO:0007669"/>
    <property type="project" value="UniProtKB-SubCell"/>
</dbReference>
<dbReference type="InterPro" id="IPR002781">
    <property type="entry name" value="TM_pro_TauE-like"/>
</dbReference>
<gene>
    <name evidence="7" type="ORF">ABR54_02065</name>
</gene>
<keyword evidence="3 6" id="KW-0812">Transmembrane</keyword>
<evidence type="ECO:0000313" key="8">
    <source>
        <dbReference type="Proteomes" id="UP000053274"/>
    </source>
</evidence>
<evidence type="ECO:0000313" key="7">
    <source>
        <dbReference type="EMBL" id="KRO36526.1"/>
    </source>
</evidence>
<comment type="subcellular location">
    <subcellularLocation>
        <location evidence="6">Cell membrane</location>
        <topology evidence="6">Multi-pass membrane protein</topology>
    </subcellularLocation>
    <subcellularLocation>
        <location evidence="1">Membrane</location>
        <topology evidence="1">Multi-pass membrane protein</topology>
    </subcellularLocation>
</comment>